<sequence length="288" mass="31961">MNDQEKYARQQAVLCLENICYTYEDGTKALKGVDLKVLKGERLAIMGANGSGKSTLFLTLNGIHKPTSGRVLFGGVPVDYSRKGLLDLRRKVGIVFQDPDNQLFSASVTQEISFGILNLGVAEAEAKERVDQVIEELNITSFREKPTHFLSGGQKKRVSIADILVMDPEVIIFDEPAAALDPKHSAMVDEIIDELSAKGITVILSTHDVNRALLWAERIVLLDDGRILSQGTPEEIFTNEALLMRTNLEKPAILKIYESLCDAGILSRQLPLPRSTDHLEKHIRDTLR</sequence>
<organism evidence="1 2">
    <name type="scientific">Anoxybacterium hadale</name>
    <dbReference type="NCBI Taxonomy" id="3408580"/>
    <lineage>
        <taxon>Bacteria</taxon>
        <taxon>Bacillati</taxon>
        <taxon>Bacillota</taxon>
        <taxon>Clostridia</taxon>
        <taxon>Peptostreptococcales</taxon>
        <taxon>Anaerovoracaceae</taxon>
        <taxon>Anoxybacterium</taxon>
    </lineage>
</organism>
<evidence type="ECO:0000313" key="2">
    <source>
        <dbReference type="Proteomes" id="UP000594014"/>
    </source>
</evidence>
<evidence type="ECO:0000313" key="1">
    <source>
        <dbReference type="EMBL" id="QOX63596.1"/>
    </source>
</evidence>
<dbReference type="Proteomes" id="UP000594014">
    <property type="component" value="Chromosome"/>
</dbReference>
<gene>
    <name evidence="1" type="ORF">FRZ06_09655</name>
</gene>
<keyword evidence="2" id="KW-1185">Reference proteome</keyword>
<accession>A0ACD1AAW4</accession>
<proteinExistence type="predicted"/>
<protein>
    <submittedName>
        <fullName evidence="1">Energy-coupling factor ABC transporter ATP-binding protein</fullName>
    </submittedName>
</protein>
<keyword evidence="1" id="KW-0067">ATP-binding</keyword>
<reference evidence="1" key="1">
    <citation type="submission" date="2019-08" db="EMBL/GenBank/DDBJ databases">
        <title>Genome sequence of Clostridiales bacterium MT110.</title>
        <authorList>
            <person name="Cao J."/>
        </authorList>
    </citation>
    <scope>NUCLEOTIDE SEQUENCE</scope>
    <source>
        <strain evidence="1">MT110</strain>
    </source>
</reference>
<dbReference type="EMBL" id="CP042469">
    <property type="protein sequence ID" value="QOX63596.1"/>
    <property type="molecule type" value="Genomic_DNA"/>
</dbReference>
<name>A0ACD1AAW4_9FIRM</name>
<keyword evidence="1" id="KW-0547">Nucleotide-binding</keyword>